<dbReference type="AlphaFoldDB" id="A0A146G6K2"/>
<comment type="caution">
    <text evidence="2">The sequence shown here is derived from an EMBL/GenBank/DDBJ whole genome shotgun (WGS) entry which is preliminary data.</text>
</comment>
<dbReference type="InParanoid" id="A0A146G6K2"/>
<dbReference type="RefSeq" id="WP_075078788.1">
    <property type="nucleotide sequence ID" value="NZ_BDCO01000002.1"/>
</dbReference>
<keyword evidence="1" id="KW-1133">Transmembrane helix</keyword>
<reference evidence="3" key="1">
    <citation type="journal article" date="2017" name="Genome Announc.">
        <title>Draft Genome Sequence of Terrimicrobium sacchariphilum NM-5T, a Facultative Anaerobic Soil Bacterium of the Class Spartobacteria.</title>
        <authorList>
            <person name="Qiu Y.L."/>
            <person name="Tourlousse D.M."/>
            <person name="Matsuura N."/>
            <person name="Ohashi A."/>
            <person name="Sekiguchi Y."/>
        </authorList>
    </citation>
    <scope>NUCLEOTIDE SEQUENCE [LARGE SCALE GENOMIC DNA]</scope>
    <source>
        <strain evidence="3">NM-5</strain>
    </source>
</reference>
<feature type="transmembrane region" description="Helical" evidence="1">
    <location>
        <begin position="40"/>
        <end position="57"/>
    </location>
</feature>
<dbReference type="PANTHER" id="PTHR34351:SF1">
    <property type="entry name" value="SLR1927 PROTEIN"/>
    <property type="match status" value="1"/>
</dbReference>
<keyword evidence="3" id="KW-1185">Reference proteome</keyword>
<name>A0A146G6K2_TERSA</name>
<sequence>MAKRIRERIYIVPRWPGIGFALVVLLIFALGFAFIGSRELTHILGISLVVAGLVVLIQSNDNVRGLEIIGCRSVPSPAGEPPVLEVSVRNAAARERIGLHVRKAIPWHKAWRLQPTGAWLPIIEPGQSLVVRLPLDPVARGRHPVPRLWVASVMPFGLCFAWKEFAPGGEYFVYPKPQGITLEERNLAGEGDLQGNGAGGDDVSGHRPYEAGDLLSRMDWRVFARTGKMVVRTLDEGGSGEVVLRWRDTAFLDDPEARLEQLSCWMAQCMREARPFHLDLSPVRGEINGRNLSTCQEALATFPGGAA</sequence>
<evidence type="ECO:0000313" key="2">
    <source>
        <dbReference type="EMBL" id="GAT33003.1"/>
    </source>
</evidence>
<dbReference type="PANTHER" id="PTHR34351">
    <property type="entry name" value="SLR1927 PROTEIN-RELATED"/>
    <property type="match status" value="1"/>
</dbReference>
<keyword evidence="1" id="KW-0472">Membrane</keyword>
<evidence type="ECO:0000256" key="1">
    <source>
        <dbReference type="SAM" id="Phobius"/>
    </source>
</evidence>
<protein>
    <submittedName>
        <fullName evidence="2">Uncharacterized protein</fullName>
    </submittedName>
</protein>
<accession>A0A146G6K2</accession>
<keyword evidence="1" id="KW-0812">Transmembrane</keyword>
<dbReference type="Proteomes" id="UP000076023">
    <property type="component" value="Unassembled WGS sequence"/>
</dbReference>
<organism evidence="2 3">
    <name type="scientific">Terrimicrobium sacchariphilum</name>
    <dbReference type="NCBI Taxonomy" id="690879"/>
    <lineage>
        <taxon>Bacteria</taxon>
        <taxon>Pseudomonadati</taxon>
        <taxon>Verrucomicrobiota</taxon>
        <taxon>Terrimicrobiia</taxon>
        <taxon>Terrimicrobiales</taxon>
        <taxon>Terrimicrobiaceae</taxon>
        <taxon>Terrimicrobium</taxon>
    </lineage>
</organism>
<dbReference type="OrthoDB" id="9778037at2"/>
<proteinExistence type="predicted"/>
<dbReference type="EMBL" id="BDCO01000002">
    <property type="protein sequence ID" value="GAT33003.1"/>
    <property type="molecule type" value="Genomic_DNA"/>
</dbReference>
<feature type="transmembrane region" description="Helical" evidence="1">
    <location>
        <begin position="12"/>
        <end position="34"/>
    </location>
</feature>
<evidence type="ECO:0000313" key="3">
    <source>
        <dbReference type="Proteomes" id="UP000076023"/>
    </source>
</evidence>
<dbReference type="STRING" id="690879.TSACC_21408"/>
<gene>
    <name evidence="2" type="ORF">TSACC_21408</name>
</gene>